<feature type="transmembrane region" description="Helical" evidence="1">
    <location>
        <begin position="89"/>
        <end position="108"/>
    </location>
</feature>
<feature type="transmembrane region" description="Helical" evidence="1">
    <location>
        <begin position="32"/>
        <end position="53"/>
    </location>
</feature>
<dbReference type="Proteomes" id="UP000242915">
    <property type="component" value="Unassembled WGS sequence"/>
</dbReference>
<feature type="transmembrane region" description="Helical" evidence="1">
    <location>
        <begin position="65"/>
        <end position="83"/>
    </location>
</feature>
<dbReference type="EMBL" id="FZOG01000001">
    <property type="protein sequence ID" value="SNR82484.1"/>
    <property type="molecule type" value="Genomic_DNA"/>
</dbReference>
<protein>
    <submittedName>
        <fullName evidence="2">Uncharacterized protein</fullName>
    </submittedName>
</protein>
<gene>
    <name evidence="2" type="ORF">SAMN05216255_0410</name>
</gene>
<sequence length="150" mass="16303">MPVSPSPGTLERTPCCAGADEVASVRLYSVPAVGLATLLGSPLAGAFVMQHNFKVLGRGNQSLRLWSLAIGLFVATFSLSSWHPETFSAQLLIVPEVLVMLVYARFCFSGSAGWQAHGRYSNWRVLGIWLLLLLVILTTIIELTLLLSLF</sequence>
<proteinExistence type="predicted"/>
<keyword evidence="1" id="KW-0472">Membrane</keyword>
<evidence type="ECO:0000313" key="2">
    <source>
        <dbReference type="EMBL" id="SNR82484.1"/>
    </source>
</evidence>
<keyword evidence="1" id="KW-0812">Transmembrane</keyword>
<evidence type="ECO:0000313" key="3">
    <source>
        <dbReference type="Proteomes" id="UP000242915"/>
    </source>
</evidence>
<accession>A0A238ZIF1</accession>
<reference evidence="3" key="1">
    <citation type="submission" date="2017-06" db="EMBL/GenBank/DDBJ databases">
        <authorList>
            <person name="Varghese N."/>
            <person name="Submissions S."/>
        </authorList>
    </citation>
    <scope>NUCLEOTIDE SEQUENCE [LARGE SCALE GENOMIC DNA]</scope>
    <source>
        <strain evidence="3">CIP 108523</strain>
    </source>
</reference>
<dbReference type="RefSeq" id="WP_141133411.1">
    <property type="nucleotide sequence ID" value="NZ_FZOG01000001.1"/>
</dbReference>
<keyword evidence="3" id="KW-1185">Reference proteome</keyword>
<keyword evidence="1" id="KW-1133">Transmembrane helix</keyword>
<evidence type="ECO:0000256" key="1">
    <source>
        <dbReference type="SAM" id="Phobius"/>
    </source>
</evidence>
<feature type="transmembrane region" description="Helical" evidence="1">
    <location>
        <begin position="128"/>
        <end position="149"/>
    </location>
</feature>
<name>A0A238ZIF1_9PSED</name>
<dbReference type="AlphaFoldDB" id="A0A238ZIF1"/>
<organism evidence="2 3">
    <name type="scientific">Pseudomonas segetis</name>
    <dbReference type="NCBI Taxonomy" id="298908"/>
    <lineage>
        <taxon>Bacteria</taxon>
        <taxon>Pseudomonadati</taxon>
        <taxon>Pseudomonadota</taxon>
        <taxon>Gammaproteobacteria</taxon>
        <taxon>Pseudomonadales</taxon>
        <taxon>Pseudomonadaceae</taxon>
        <taxon>Pseudomonas</taxon>
    </lineage>
</organism>